<dbReference type="OrthoDB" id="8480302at2"/>
<evidence type="ECO:0000313" key="1">
    <source>
        <dbReference type="EMBL" id="MTG98389.1"/>
    </source>
</evidence>
<gene>
    <name evidence="1" type="ORF">GJV76_09690</name>
</gene>
<comment type="caution">
    <text evidence="1">The sequence shown here is derived from an EMBL/GenBank/DDBJ whole genome shotgun (WGS) entry which is preliminary data.</text>
</comment>
<sequence length="119" mass="13410">MVDGQGRVVCPSCGSTQVMEFKYEQYSCANCRELFVVLEGEKTGELKTEAVEHIPLSNESGRKMISIGLLIFMAIVTTVGQRYKESKKPAKSLKLHKEMKIYHIPKVSTDTIALRLKKM</sequence>
<protein>
    <submittedName>
        <fullName evidence="1">Uncharacterized protein</fullName>
    </submittedName>
</protein>
<proteinExistence type="predicted"/>
<dbReference type="RefSeq" id="WP_155092415.1">
    <property type="nucleotide sequence ID" value="NZ_CP102754.1"/>
</dbReference>
<dbReference type="Proteomes" id="UP000438760">
    <property type="component" value="Unassembled WGS sequence"/>
</dbReference>
<dbReference type="EMBL" id="WMJX01000018">
    <property type="protein sequence ID" value="MTG98389.1"/>
    <property type="molecule type" value="Genomic_DNA"/>
</dbReference>
<evidence type="ECO:0000313" key="2">
    <source>
        <dbReference type="Proteomes" id="UP000438760"/>
    </source>
</evidence>
<name>A0A6I3LFW7_9FLAO</name>
<organism evidence="1 2">
    <name type="scientific">Myroides albus</name>
    <dbReference type="NCBI Taxonomy" id="2562892"/>
    <lineage>
        <taxon>Bacteria</taxon>
        <taxon>Pseudomonadati</taxon>
        <taxon>Bacteroidota</taxon>
        <taxon>Flavobacteriia</taxon>
        <taxon>Flavobacteriales</taxon>
        <taxon>Flavobacteriaceae</taxon>
        <taxon>Myroides</taxon>
    </lineage>
</organism>
<keyword evidence="2" id="KW-1185">Reference proteome</keyword>
<dbReference type="AlphaFoldDB" id="A0A6I3LFW7"/>
<accession>A0A6I3LFW7</accession>
<reference evidence="1 2" key="1">
    <citation type="submission" date="2019-11" db="EMBL/GenBank/DDBJ databases">
        <title>Genome of Strain BIT-d1.</title>
        <authorList>
            <person name="Yang Y."/>
        </authorList>
    </citation>
    <scope>NUCLEOTIDE SEQUENCE [LARGE SCALE GENOMIC DNA]</scope>
    <source>
        <strain evidence="1 2">BIT-d1</strain>
    </source>
</reference>